<feature type="region of interest" description="Disordered" evidence="9">
    <location>
        <begin position="222"/>
        <end position="270"/>
    </location>
</feature>
<dbReference type="PROSITE" id="PS50823">
    <property type="entry name" value="KH_TYPE_2"/>
    <property type="match status" value="1"/>
</dbReference>
<dbReference type="FunFam" id="3.30.300.20:FF:000006">
    <property type="entry name" value="40S ribosomal protein S3"/>
    <property type="match status" value="1"/>
</dbReference>
<evidence type="ECO:0000256" key="2">
    <source>
        <dbReference type="ARBA" id="ARBA00022884"/>
    </source>
</evidence>
<accession>A0A6B2FZU4</accession>
<dbReference type="InterPro" id="IPR004044">
    <property type="entry name" value="KH_dom_type_2"/>
</dbReference>
<dbReference type="SUPFAM" id="SSF54821">
    <property type="entry name" value="Ribosomal protein S3 C-terminal domain"/>
    <property type="match status" value="1"/>
</dbReference>
<dbReference type="InterPro" id="IPR018280">
    <property type="entry name" value="Ribosomal_uS3_CS"/>
</dbReference>
<dbReference type="Gene3D" id="3.30.1140.32">
    <property type="entry name" value="Ribosomal protein S3, C-terminal domain"/>
    <property type="match status" value="1"/>
</dbReference>
<dbReference type="CDD" id="cd02413">
    <property type="entry name" value="KH-II_40S_S3"/>
    <property type="match status" value="1"/>
</dbReference>
<evidence type="ECO:0000256" key="9">
    <source>
        <dbReference type="SAM" id="MobiDB-lite"/>
    </source>
</evidence>
<dbReference type="Pfam" id="PF00189">
    <property type="entry name" value="Ribosomal_S3_C"/>
    <property type="match status" value="1"/>
</dbReference>
<name>A0A6B2FZU4_MYXSQ</name>
<dbReference type="GO" id="GO:0006412">
    <property type="term" value="P:translation"/>
    <property type="evidence" value="ECO:0007669"/>
    <property type="project" value="InterPro"/>
</dbReference>
<dbReference type="SUPFAM" id="SSF54814">
    <property type="entry name" value="Prokaryotic type KH domain (KH-domain type II)"/>
    <property type="match status" value="1"/>
</dbReference>
<evidence type="ECO:0000256" key="3">
    <source>
        <dbReference type="ARBA" id="ARBA00022980"/>
    </source>
</evidence>
<evidence type="ECO:0000256" key="5">
    <source>
        <dbReference type="ARBA" id="ARBA00035257"/>
    </source>
</evidence>
<dbReference type="GO" id="GO:0005634">
    <property type="term" value="C:nucleus"/>
    <property type="evidence" value="ECO:0007669"/>
    <property type="project" value="TreeGrafter"/>
</dbReference>
<feature type="domain" description="KH type-2" evidence="10">
    <location>
        <begin position="22"/>
        <end position="93"/>
    </location>
</feature>
<dbReference type="InterPro" id="IPR001351">
    <property type="entry name" value="Ribosomal_uS3_C"/>
</dbReference>
<organism evidence="11">
    <name type="scientific">Myxobolus squamalis</name>
    <name type="common">Myxosporean</name>
    <dbReference type="NCBI Taxonomy" id="59785"/>
    <lineage>
        <taxon>Eukaryota</taxon>
        <taxon>Metazoa</taxon>
        <taxon>Cnidaria</taxon>
        <taxon>Myxozoa</taxon>
        <taxon>Myxosporea</taxon>
        <taxon>Bivalvulida</taxon>
        <taxon>Platysporina</taxon>
        <taxon>Myxobolidae</taxon>
        <taxon>Myxobolus</taxon>
    </lineage>
</organism>
<sequence>MVESKLSKTKQFVKNGLLYAEITTFFQRALSEDGYVGLEIRPRGVNTDIVLMVTRPQNIVGEKGRKIRELTALVQRKFKYEPERLRIYVDPIKNRNLSSAAQCEALKFKLAKGIPVRRACYTTIRSIMGAEARGCEVVVSGKIRGQRAKSMKFSDGIMIHSGHPVKQHVDFATRSVLLKQGVLGIKVKINKPIDNSCLANILPDTVIIPEPKSEANDGEVKIEFHDSPKKEVLERPPVEDQPRPSYRYRGYNQRGEGGDLSQNIQDLSVQ</sequence>
<keyword evidence="3 8" id="KW-0689">Ribosomal protein</keyword>
<dbReference type="GO" id="GO:0003723">
    <property type="term" value="F:RNA binding"/>
    <property type="evidence" value="ECO:0007669"/>
    <property type="project" value="UniProtKB-UniRule"/>
</dbReference>
<protein>
    <recommendedName>
        <fullName evidence="5">Small ribosomal subunit protein uS3</fullName>
    </recommendedName>
    <alternativeName>
        <fullName evidence="6">40S ribosomal protein S3</fullName>
    </alternativeName>
</protein>
<dbReference type="FunFam" id="3.30.1140.32:FF:000013">
    <property type="entry name" value="40S ribosomal protein S3"/>
    <property type="match status" value="1"/>
</dbReference>
<evidence type="ECO:0000256" key="8">
    <source>
        <dbReference type="RuleBase" id="RU003624"/>
    </source>
</evidence>
<evidence type="ECO:0000256" key="6">
    <source>
        <dbReference type="ARBA" id="ARBA00035408"/>
    </source>
</evidence>
<reference evidence="11" key="1">
    <citation type="submission" date="2018-11" db="EMBL/GenBank/DDBJ databases">
        <title>Myxobolus squamalis genome and transcriptome.</title>
        <authorList>
            <person name="Yahalomi D."/>
            <person name="Atkinson S.D."/>
            <person name="Neuhof M."/>
            <person name="Chang E.S."/>
            <person name="Philippe H."/>
            <person name="Cartwright P."/>
            <person name="Bartholomew J.L."/>
            <person name="Huchon D."/>
        </authorList>
    </citation>
    <scope>NUCLEOTIDE SEQUENCE</scope>
    <source>
        <strain evidence="11">71B08</strain>
        <tissue evidence="11">Whole</tissue>
    </source>
</reference>
<comment type="similarity">
    <text evidence="1 8">Belongs to the universal ribosomal protein uS3 family.</text>
</comment>
<feature type="compositionally biased region" description="Basic and acidic residues" evidence="9">
    <location>
        <begin position="222"/>
        <end position="242"/>
    </location>
</feature>
<dbReference type="GO" id="GO:0003735">
    <property type="term" value="F:structural constituent of ribosome"/>
    <property type="evidence" value="ECO:0007669"/>
    <property type="project" value="InterPro"/>
</dbReference>
<keyword evidence="2 7" id="KW-0694">RNA-binding</keyword>
<dbReference type="PANTHER" id="PTHR11760">
    <property type="entry name" value="30S/40S RIBOSOMAL PROTEIN S3"/>
    <property type="match status" value="1"/>
</dbReference>
<dbReference type="EMBL" id="GHBR01001640">
    <property type="protein sequence ID" value="NDJ96800.1"/>
    <property type="molecule type" value="Transcribed_RNA"/>
</dbReference>
<dbReference type="InterPro" id="IPR057258">
    <property type="entry name" value="Ribosomal_uS3"/>
</dbReference>
<evidence type="ECO:0000259" key="10">
    <source>
        <dbReference type="PROSITE" id="PS50823"/>
    </source>
</evidence>
<proteinExistence type="inferred from homology"/>
<dbReference type="GO" id="GO:0022627">
    <property type="term" value="C:cytosolic small ribosomal subunit"/>
    <property type="evidence" value="ECO:0007669"/>
    <property type="project" value="TreeGrafter"/>
</dbReference>
<dbReference type="AlphaFoldDB" id="A0A6B2FZU4"/>
<dbReference type="Pfam" id="PF07650">
    <property type="entry name" value="KH_2"/>
    <property type="match status" value="1"/>
</dbReference>
<dbReference type="InterPro" id="IPR036419">
    <property type="entry name" value="Ribosomal_S3_C_sf"/>
</dbReference>
<evidence type="ECO:0000313" key="11">
    <source>
        <dbReference type="EMBL" id="NDJ96800.1"/>
    </source>
</evidence>
<dbReference type="InterPro" id="IPR005703">
    <property type="entry name" value="Ribosomal_uS3_euk/arc"/>
</dbReference>
<evidence type="ECO:0000256" key="4">
    <source>
        <dbReference type="ARBA" id="ARBA00023274"/>
    </source>
</evidence>
<dbReference type="PROSITE" id="PS00548">
    <property type="entry name" value="RIBOSOMAL_S3"/>
    <property type="match status" value="1"/>
</dbReference>
<evidence type="ECO:0000256" key="7">
    <source>
        <dbReference type="PROSITE-ProRule" id="PRU00118"/>
    </source>
</evidence>
<dbReference type="InterPro" id="IPR015946">
    <property type="entry name" value="KH_dom-like_a/b"/>
</dbReference>
<keyword evidence="4 8" id="KW-0687">Ribonucleoprotein</keyword>
<evidence type="ECO:0000256" key="1">
    <source>
        <dbReference type="ARBA" id="ARBA00010761"/>
    </source>
</evidence>
<dbReference type="Gene3D" id="3.30.300.20">
    <property type="match status" value="1"/>
</dbReference>
<dbReference type="NCBIfam" id="NF003219">
    <property type="entry name" value="PRK04191.1"/>
    <property type="match status" value="1"/>
</dbReference>
<dbReference type="InterPro" id="IPR009019">
    <property type="entry name" value="KH_sf_prok-type"/>
</dbReference>
<feature type="compositionally biased region" description="Polar residues" evidence="9">
    <location>
        <begin position="260"/>
        <end position="270"/>
    </location>
</feature>
<dbReference type="NCBIfam" id="TIGR01008">
    <property type="entry name" value="uS3_euk_arch"/>
    <property type="match status" value="1"/>
</dbReference>
<dbReference type="PANTHER" id="PTHR11760:SF32">
    <property type="entry name" value="SMALL RIBOSOMAL SUBUNIT PROTEIN US3"/>
    <property type="match status" value="1"/>
</dbReference>